<name>A0A317W5B5_9EURO</name>
<keyword evidence="2" id="KW-1185">Reference proteome</keyword>
<evidence type="ECO:0000313" key="2">
    <source>
        <dbReference type="Proteomes" id="UP000246702"/>
    </source>
</evidence>
<organism evidence="1 2">
    <name type="scientific">Aspergillus sclerotioniger CBS 115572</name>
    <dbReference type="NCBI Taxonomy" id="1450535"/>
    <lineage>
        <taxon>Eukaryota</taxon>
        <taxon>Fungi</taxon>
        <taxon>Dikarya</taxon>
        <taxon>Ascomycota</taxon>
        <taxon>Pezizomycotina</taxon>
        <taxon>Eurotiomycetes</taxon>
        <taxon>Eurotiomycetidae</taxon>
        <taxon>Eurotiales</taxon>
        <taxon>Aspergillaceae</taxon>
        <taxon>Aspergillus</taxon>
        <taxon>Aspergillus subgen. Circumdati</taxon>
    </lineage>
</organism>
<comment type="caution">
    <text evidence="1">The sequence shown here is derived from an EMBL/GenBank/DDBJ whole genome shotgun (WGS) entry which is preliminary data.</text>
</comment>
<protein>
    <submittedName>
        <fullName evidence="1">Uncharacterized protein</fullName>
    </submittedName>
</protein>
<accession>A0A317W5B5</accession>
<evidence type="ECO:0000313" key="1">
    <source>
        <dbReference type="EMBL" id="PWY81533.1"/>
    </source>
</evidence>
<dbReference type="Proteomes" id="UP000246702">
    <property type="component" value="Unassembled WGS sequence"/>
</dbReference>
<proteinExistence type="predicted"/>
<sequence length="178" mass="20562">MELVFDDVNIRDYRDVHLKDALAHVLNIGRTLAQCSKMGSVLMDSWAQTQLVRLDVLFRCLDTTQFHFWVEDGFQADVSHVEHLLECIAEFAQDCLDAGRLGSHPCTRHLGTDGGVARTEAQGEREQIVNEWDWEFEGEDVSLVQRKVPRLETQMVKLEQAIIALALKVHCMRTRWRW</sequence>
<gene>
    <name evidence="1" type="ORF">BO94DRAFT_547816</name>
</gene>
<dbReference type="OrthoDB" id="4508807at2759"/>
<dbReference type="RefSeq" id="XP_025465601.1">
    <property type="nucleotide sequence ID" value="XM_025613357.1"/>
</dbReference>
<dbReference type="AlphaFoldDB" id="A0A317W5B5"/>
<reference evidence="1 2" key="1">
    <citation type="submission" date="2016-12" db="EMBL/GenBank/DDBJ databases">
        <title>The genomes of Aspergillus section Nigri reveals drivers in fungal speciation.</title>
        <authorList>
            <consortium name="DOE Joint Genome Institute"/>
            <person name="Vesth T.C."/>
            <person name="Nybo J."/>
            <person name="Theobald S."/>
            <person name="Brandl J."/>
            <person name="Frisvad J.C."/>
            <person name="Nielsen K.F."/>
            <person name="Lyhne E.K."/>
            <person name="Kogle M.E."/>
            <person name="Kuo A."/>
            <person name="Riley R."/>
            <person name="Clum A."/>
            <person name="Nolan M."/>
            <person name="Lipzen A."/>
            <person name="Salamov A."/>
            <person name="Henrissat B."/>
            <person name="Wiebenga A."/>
            <person name="De Vries R.P."/>
            <person name="Grigoriev I.V."/>
            <person name="Mortensen U.H."/>
            <person name="Andersen M.R."/>
            <person name="Baker S.E."/>
        </authorList>
    </citation>
    <scope>NUCLEOTIDE SEQUENCE [LARGE SCALE GENOMIC DNA]</scope>
    <source>
        <strain evidence="1 2">CBS 115572</strain>
    </source>
</reference>
<dbReference type="GeneID" id="37115500"/>
<dbReference type="EMBL" id="MSFK01000020">
    <property type="protein sequence ID" value="PWY81533.1"/>
    <property type="molecule type" value="Genomic_DNA"/>
</dbReference>